<evidence type="ECO:0000256" key="4">
    <source>
        <dbReference type="ARBA" id="ARBA00022496"/>
    </source>
</evidence>
<dbReference type="Pfam" id="PF07715">
    <property type="entry name" value="Plug"/>
    <property type="match status" value="1"/>
</dbReference>
<gene>
    <name evidence="16" type="ORF">ES692_00615</name>
</gene>
<feature type="chain" id="PRO_5022777558" evidence="13">
    <location>
        <begin position="19"/>
        <end position="786"/>
    </location>
</feature>
<dbReference type="PANTHER" id="PTHR32552">
    <property type="entry name" value="FERRICHROME IRON RECEPTOR-RELATED"/>
    <property type="match status" value="1"/>
</dbReference>
<evidence type="ECO:0000256" key="7">
    <source>
        <dbReference type="ARBA" id="ARBA00023065"/>
    </source>
</evidence>
<keyword evidence="5 11" id="KW-0812">Transmembrane</keyword>
<dbReference type="InterPro" id="IPR036942">
    <property type="entry name" value="Beta-barrel_TonB_sf"/>
</dbReference>
<keyword evidence="10 11" id="KW-0998">Cell outer membrane</keyword>
<dbReference type="Proteomes" id="UP000321938">
    <property type="component" value="Unassembled WGS sequence"/>
</dbReference>
<evidence type="ECO:0000256" key="2">
    <source>
        <dbReference type="ARBA" id="ARBA00022448"/>
    </source>
</evidence>
<evidence type="ECO:0000313" key="17">
    <source>
        <dbReference type="Proteomes" id="UP000321938"/>
    </source>
</evidence>
<dbReference type="Gene3D" id="2.40.170.20">
    <property type="entry name" value="TonB-dependent receptor, beta-barrel domain"/>
    <property type="match status" value="1"/>
</dbReference>
<dbReference type="GO" id="GO:0006826">
    <property type="term" value="P:iron ion transport"/>
    <property type="evidence" value="ECO:0007669"/>
    <property type="project" value="UniProtKB-KW"/>
</dbReference>
<organism evidence="16 17">
    <name type="scientific">Psychroserpens burtonensis</name>
    <dbReference type="NCBI Taxonomy" id="49278"/>
    <lineage>
        <taxon>Bacteria</taxon>
        <taxon>Pseudomonadati</taxon>
        <taxon>Bacteroidota</taxon>
        <taxon>Flavobacteriia</taxon>
        <taxon>Flavobacteriales</taxon>
        <taxon>Flavobacteriaceae</taxon>
        <taxon>Psychroserpens</taxon>
    </lineage>
</organism>
<evidence type="ECO:0000259" key="14">
    <source>
        <dbReference type="Pfam" id="PF00593"/>
    </source>
</evidence>
<dbReference type="InterPro" id="IPR039426">
    <property type="entry name" value="TonB-dep_rcpt-like"/>
</dbReference>
<keyword evidence="3 11" id="KW-1134">Transmembrane beta strand</keyword>
<keyword evidence="16" id="KW-0675">Receptor</keyword>
<dbReference type="PANTHER" id="PTHR32552:SF81">
    <property type="entry name" value="TONB-DEPENDENT OUTER MEMBRANE RECEPTOR"/>
    <property type="match status" value="1"/>
</dbReference>
<comment type="similarity">
    <text evidence="11 12">Belongs to the TonB-dependent receptor family.</text>
</comment>
<evidence type="ECO:0000313" key="16">
    <source>
        <dbReference type="EMBL" id="TXE20325.1"/>
    </source>
</evidence>
<keyword evidence="9 11" id="KW-0472">Membrane</keyword>
<evidence type="ECO:0000256" key="6">
    <source>
        <dbReference type="ARBA" id="ARBA00023004"/>
    </source>
</evidence>
<keyword evidence="8 12" id="KW-0798">TonB box</keyword>
<keyword evidence="6" id="KW-0408">Iron</keyword>
<dbReference type="InterPro" id="IPR012910">
    <property type="entry name" value="Plug_dom"/>
</dbReference>
<evidence type="ECO:0000256" key="10">
    <source>
        <dbReference type="ARBA" id="ARBA00023237"/>
    </source>
</evidence>
<keyword evidence="4" id="KW-0410">Iron transport</keyword>
<dbReference type="RefSeq" id="WP_028870896.1">
    <property type="nucleotide sequence ID" value="NZ_VOSB01000001.1"/>
</dbReference>
<dbReference type="GO" id="GO:0009279">
    <property type="term" value="C:cell outer membrane"/>
    <property type="evidence" value="ECO:0007669"/>
    <property type="project" value="UniProtKB-SubCell"/>
</dbReference>
<feature type="domain" description="TonB-dependent receptor plug" evidence="15">
    <location>
        <begin position="119"/>
        <end position="224"/>
    </location>
</feature>
<accession>A0A5C7BBY1</accession>
<comment type="caution">
    <text evidence="16">The sequence shown here is derived from an EMBL/GenBank/DDBJ whole genome shotgun (WGS) entry which is preliminary data.</text>
</comment>
<sequence>MLRNLLVLLIFLPLFSFSQELTVSGNVKTASEVLLGVNVIEKGASNGTTTDFDGNYSIEVRQGSTLVFSFLGFKTVEVVVNGKSKIDVLLEEDSSQLDAVMVKGFRNVIGQARRRAESVQTIAESVVSFTAEDIETKGINNIQTFTDQIPNVNFTSSQNIGNNFITVRGISQIRNGDAPIAFVIDGVTLPDANLLNQELFDVALIEVVKGPQGALYGKNAIAGAINIVTNEPTNTYRSKAQVGYANGNLLKAQLSSTGPLIKDKLFYRVSGSYKKGDGLLNNTTLDQAPDYIEDLTLRAQLKAKLSSKISATLTGQVIDTEAGGLYYAIPKDGNAKIAPDDYDNMAILADQDGVGTLKSTYGNLKVNFNLNKIKLTSLTTFNKVDRNAFGDLDFTAADVLRQDQDSNTKTFNQEIRLGSLSDEDSKINWDLGMFYQNLDKTLITTATADFGFFSPPFAPSGIQSPLAIGDFTNTYRTLAIFGFIDYQFTDKLTLSAGLRFDNDNISQDNRSEGTNPERTDTQLQPKFSLAFKATENMMMYANYGKGYRTGGFNQGQTVRYETSFEPEITDNYEIGIKNSYWDNRFILNISAYYTDFSNQQLYALVLDGGAGQILIGNFNIAESESVGFEADLRVRASNWLDILGSYGVSKSRIINGTSTVSTGTNEIIDVSGNSTPLVPQDSYNLGLESSFNVSDKITFNGNINLEGTGEMYWHEDNAAVSPRYSLLNARISFTFNDDFSVALWGTNITDTQYITEFFDQTFSNGGSDLAWLGQPTAFGTTLTYKF</sequence>
<keyword evidence="13" id="KW-0732">Signal</keyword>
<evidence type="ECO:0000256" key="12">
    <source>
        <dbReference type="RuleBase" id="RU003357"/>
    </source>
</evidence>
<evidence type="ECO:0000256" key="9">
    <source>
        <dbReference type="ARBA" id="ARBA00023136"/>
    </source>
</evidence>
<dbReference type="PROSITE" id="PS52016">
    <property type="entry name" value="TONB_DEPENDENT_REC_3"/>
    <property type="match status" value="1"/>
</dbReference>
<evidence type="ECO:0000256" key="3">
    <source>
        <dbReference type="ARBA" id="ARBA00022452"/>
    </source>
</evidence>
<dbReference type="SUPFAM" id="SSF56935">
    <property type="entry name" value="Porins"/>
    <property type="match status" value="1"/>
</dbReference>
<dbReference type="CDD" id="cd01347">
    <property type="entry name" value="ligand_gated_channel"/>
    <property type="match status" value="1"/>
</dbReference>
<proteinExistence type="inferred from homology"/>
<evidence type="ECO:0000256" key="11">
    <source>
        <dbReference type="PROSITE-ProRule" id="PRU01360"/>
    </source>
</evidence>
<keyword evidence="7" id="KW-0406">Ion transport</keyword>
<evidence type="ECO:0000256" key="8">
    <source>
        <dbReference type="ARBA" id="ARBA00023077"/>
    </source>
</evidence>
<dbReference type="SUPFAM" id="SSF49464">
    <property type="entry name" value="Carboxypeptidase regulatory domain-like"/>
    <property type="match status" value="1"/>
</dbReference>
<evidence type="ECO:0000256" key="1">
    <source>
        <dbReference type="ARBA" id="ARBA00004571"/>
    </source>
</evidence>
<dbReference type="OrthoDB" id="9775095at2"/>
<feature type="signal peptide" evidence="13">
    <location>
        <begin position="1"/>
        <end position="18"/>
    </location>
</feature>
<name>A0A5C7BBY1_9FLAO</name>
<protein>
    <submittedName>
        <fullName evidence="16">TonB-dependent receptor</fullName>
    </submittedName>
</protein>
<keyword evidence="2 11" id="KW-0813">Transport</keyword>
<feature type="domain" description="TonB-dependent receptor-like beta-barrel" evidence="14">
    <location>
        <begin position="320"/>
        <end position="748"/>
    </location>
</feature>
<keyword evidence="17" id="KW-1185">Reference proteome</keyword>
<comment type="subcellular location">
    <subcellularLocation>
        <location evidence="1 11">Cell outer membrane</location>
        <topology evidence="1 11">Multi-pass membrane protein</topology>
    </subcellularLocation>
</comment>
<dbReference type="EMBL" id="VOSB01000001">
    <property type="protein sequence ID" value="TXE20325.1"/>
    <property type="molecule type" value="Genomic_DNA"/>
</dbReference>
<evidence type="ECO:0000256" key="13">
    <source>
        <dbReference type="SAM" id="SignalP"/>
    </source>
</evidence>
<reference evidence="16 17" key="1">
    <citation type="submission" date="2019-08" db="EMBL/GenBank/DDBJ databases">
        <title>Genome of Psychroserpens burtonensis ACAM 167.</title>
        <authorList>
            <person name="Bowman J.P."/>
        </authorList>
    </citation>
    <scope>NUCLEOTIDE SEQUENCE [LARGE SCALE GENOMIC DNA]</scope>
    <source>
        <strain evidence="16 17">ACAM 167</strain>
    </source>
</reference>
<dbReference type="InterPro" id="IPR008969">
    <property type="entry name" value="CarboxyPept-like_regulatory"/>
</dbReference>
<evidence type="ECO:0000259" key="15">
    <source>
        <dbReference type="Pfam" id="PF07715"/>
    </source>
</evidence>
<dbReference type="AlphaFoldDB" id="A0A5C7BBY1"/>
<dbReference type="InterPro" id="IPR000531">
    <property type="entry name" value="Beta-barrel_TonB"/>
</dbReference>
<evidence type="ECO:0000256" key="5">
    <source>
        <dbReference type="ARBA" id="ARBA00022692"/>
    </source>
</evidence>
<dbReference type="Pfam" id="PF13715">
    <property type="entry name" value="CarbopepD_reg_2"/>
    <property type="match status" value="1"/>
</dbReference>
<dbReference type="Pfam" id="PF00593">
    <property type="entry name" value="TonB_dep_Rec_b-barrel"/>
    <property type="match status" value="1"/>
</dbReference>
<dbReference type="STRING" id="1123037.GCA_000425305_00648"/>